<accession>Q69P62</accession>
<reference evidence="3" key="2">
    <citation type="journal article" date="2008" name="Nucleic Acids Res.">
        <title>The rice annotation project database (RAP-DB): 2008 update.</title>
        <authorList>
            <consortium name="The rice annotation project (RAP)"/>
        </authorList>
    </citation>
    <scope>GENOME REANNOTATION</scope>
    <source>
        <strain evidence="3">cv. Nipponbare</strain>
    </source>
</reference>
<protein>
    <submittedName>
        <fullName evidence="2">Uncharacterized protein</fullName>
    </submittedName>
</protein>
<evidence type="ECO:0000313" key="3">
    <source>
        <dbReference type="Proteomes" id="UP000000763"/>
    </source>
</evidence>
<sequence length="51" mass="5859">MEGVYVFFDKLKGGELRASGGLVAGGGGWREGRRRKRTRRKWSRTAYVRRS</sequence>
<reference evidence="3" key="1">
    <citation type="journal article" date="2005" name="Nature">
        <title>The map-based sequence of the rice genome.</title>
        <authorList>
            <consortium name="International rice genome sequencing project (IRGSP)"/>
            <person name="Matsumoto T."/>
            <person name="Wu J."/>
            <person name="Kanamori H."/>
            <person name="Katayose Y."/>
            <person name="Fujisawa M."/>
            <person name="Namiki N."/>
            <person name="Mizuno H."/>
            <person name="Yamamoto K."/>
            <person name="Antonio B.A."/>
            <person name="Baba T."/>
            <person name="Sakata K."/>
            <person name="Nagamura Y."/>
            <person name="Aoki H."/>
            <person name="Arikawa K."/>
            <person name="Arita K."/>
            <person name="Bito T."/>
            <person name="Chiden Y."/>
            <person name="Fujitsuka N."/>
            <person name="Fukunaka R."/>
            <person name="Hamada M."/>
            <person name="Harada C."/>
            <person name="Hayashi A."/>
            <person name="Hijishita S."/>
            <person name="Honda M."/>
            <person name="Hosokawa S."/>
            <person name="Ichikawa Y."/>
            <person name="Idonuma A."/>
            <person name="Iijima M."/>
            <person name="Ikeda M."/>
            <person name="Ikeno M."/>
            <person name="Ito K."/>
            <person name="Ito S."/>
            <person name="Ito T."/>
            <person name="Ito Y."/>
            <person name="Ito Y."/>
            <person name="Iwabuchi A."/>
            <person name="Kamiya K."/>
            <person name="Karasawa W."/>
            <person name="Kurita K."/>
            <person name="Katagiri S."/>
            <person name="Kikuta A."/>
            <person name="Kobayashi H."/>
            <person name="Kobayashi N."/>
            <person name="Machita K."/>
            <person name="Maehara T."/>
            <person name="Masukawa M."/>
            <person name="Mizubayashi T."/>
            <person name="Mukai Y."/>
            <person name="Nagasaki H."/>
            <person name="Nagata Y."/>
            <person name="Naito S."/>
            <person name="Nakashima M."/>
            <person name="Nakama Y."/>
            <person name="Nakamichi Y."/>
            <person name="Nakamura M."/>
            <person name="Meguro A."/>
            <person name="Negishi M."/>
            <person name="Ohta I."/>
            <person name="Ohta T."/>
            <person name="Okamoto M."/>
            <person name="Ono N."/>
            <person name="Saji S."/>
            <person name="Sakaguchi M."/>
            <person name="Sakai K."/>
            <person name="Shibata M."/>
            <person name="Shimokawa T."/>
            <person name="Song J."/>
            <person name="Takazaki Y."/>
            <person name="Terasawa K."/>
            <person name="Tsugane M."/>
            <person name="Tsuji K."/>
            <person name="Ueda S."/>
            <person name="Waki K."/>
            <person name="Yamagata H."/>
            <person name="Yamamoto M."/>
            <person name="Yamamoto S."/>
            <person name="Yamane H."/>
            <person name="Yoshiki S."/>
            <person name="Yoshihara R."/>
            <person name="Yukawa K."/>
            <person name="Zhong H."/>
            <person name="Yano M."/>
            <person name="Yuan Q."/>
            <person name="Ouyang S."/>
            <person name="Liu J."/>
            <person name="Jones K.M."/>
            <person name="Gansberger K."/>
            <person name="Moffat K."/>
            <person name="Hill J."/>
            <person name="Bera J."/>
            <person name="Fadrosh D."/>
            <person name="Jin S."/>
            <person name="Johri S."/>
            <person name="Kim M."/>
            <person name="Overton L."/>
            <person name="Reardon M."/>
            <person name="Tsitrin T."/>
            <person name="Vuong H."/>
            <person name="Weaver B."/>
            <person name="Ciecko A."/>
            <person name="Tallon L."/>
            <person name="Jackson J."/>
            <person name="Pai G."/>
            <person name="Aken S.V."/>
            <person name="Utterback T."/>
            <person name="Reidmuller S."/>
            <person name="Feldblyum T."/>
            <person name="Hsiao J."/>
            <person name="Zismann V."/>
            <person name="Iobst S."/>
            <person name="de Vazeille A.R."/>
            <person name="Buell C.R."/>
            <person name="Ying K."/>
            <person name="Li Y."/>
            <person name="Lu T."/>
            <person name="Huang Y."/>
            <person name="Zhao Q."/>
            <person name="Feng Q."/>
            <person name="Zhang L."/>
            <person name="Zhu J."/>
            <person name="Weng Q."/>
            <person name="Mu J."/>
            <person name="Lu Y."/>
            <person name="Fan D."/>
            <person name="Liu Y."/>
            <person name="Guan J."/>
            <person name="Zhang Y."/>
            <person name="Yu S."/>
            <person name="Liu X."/>
            <person name="Zhang Y."/>
            <person name="Hong G."/>
            <person name="Han B."/>
            <person name="Choisne N."/>
            <person name="Demange N."/>
            <person name="Orjeda G."/>
            <person name="Samain S."/>
            <person name="Cattolico L."/>
            <person name="Pelletier E."/>
            <person name="Couloux A."/>
            <person name="Segurens B."/>
            <person name="Wincker P."/>
            <person name="D'Hont A."/>
            <person name="Scarpelli C."/>
            <person name="Weissenbach J."/>
            <person name="Salanoubat M."/>
            <person name="Quetier F."/>
            <person name="Yu Y."/>
            <person name="Kim H.R."/>
            <person name="Rambo T."/>
            <person name="Currie J."/>
            <person name="Collura K."/>
            <person name="Luo M."/>
            <person name="Yang T."/>
            <person name="Ammiraju J.S.S."/>
            <person name="Engler F."/>
            <person name="Soderlund C."/>
            <person name="Wing R.A."/>
            <person name="Palmer L.E."/>
            <person name="de la Bastide M."/>
            <person name="Spiegel L."/>
            <person name="Nascimento L."/>
            <person name="Zutavern T."/>
            <person name="O'Shaughnessy A."/>
            <person name="Dike S."/>
            <person name="Dedhia N."/>
            <person name="Preston R."/>
            <person name="Balija V."/>
            <person name="McCombie W.R."/>
            <person name="Chow T."/>
            <person name="Chen H."/>
            <person name="Chung M."/>
            <person name="Chen C."/>
            <person name="Shaw J."/>
            <person name="Wu H."/>
            <person name="Hsiao K."/>
            <person name="Chao Y."/>
            <person name="Chu M."/>
            <person name="Cheng C."/>
            <person name="Hour A."/>
            <person name="Lee P."/>
            <person name="Lin S."/>
            <person name="Lin Y."/>
            <person name="Liou J."/>
            <person name="Liu S."/>
            <person name="Hsing Y."/>
            <person name="Raghuvanshi S."/>
            <person name="Mohanty A."/>
            <person name="Bharti A.K."/>
            <person name="Gaur A."/>
            <person name="Gupta V."/>
            <person name="Kumar D."/>
            <person name="Ravi V."/>
            <person name="Vij S."/>
            <person name="Kapur A."/>
            <person name="Khurana P."/>
            <person name="Khurana P."/>
            <person name="Khurana J.P."/>
            <person name="Tyagi A.K."/>
            <person name="Gaikwad K."/>
            <person name="Singh A."/>
            <person name="Dalal V."/>
            <person name="Srivastava S."/>
            <person name="Dixit A."/>
            <person name="Pal A.K."/>
            <person name="Ghazi I.A."/>
            <person name="Yadav M."/>
            <person name="Pandit A."/>
            <person name="Bhargava A."/>
            <person name="Sureshbabu K."/>
            <person name="Batra K."/>
            <person name="Sharma T.R."/>
            <person name="Mohapatra T."/>
            <person name="Singh N.K."/>
            <person name="Messing J."/>
            <person name="Nelson A.B."/>
            <person name="Fuks G."/>
            <person name="Kavchok S."/>
            <person name="Keizer G."/>
            <person name="Linton E."/>
            <person name="Llaca V."/>
            <person name="Song R."/>
            <person name="Tanyolac B."/>
            <person name="Young S."/>
            <person name="Ho-Il K."/>
            <person name="Hahn J.H."/>
            <person name="Sangsakoo G."/>
            <person name="Vanavichit A."/>
            <person name="de Mattos Luiz.A.T."/>
            <person name="Zimmer P.D."/>
            <person name="Malone G."/>
            <person name="Dellagostin O."/>
            <person name="de Oliveira A.C."/>
            <person name="Bevan M."/>
            <person name="Bancroft I."/>
            <person name="Minx P."/>
            <person name="Cordum H."/>
            <person name="Wilson R."/>
            <person name="Cheng Z."/>
            <person name="Jin W."/>
            <person name="Jiang J."/>
            <person name="Leong S.A."/>
            <person name="Iwama H."/>
            <person name="Gojobori T."/>
            <person name="Itoh T."/>
            <person name="Niimura Y."/>
            <person name="Fujii Y."/>
            <person name="Habara T."/>
            <person name="Sakai H."/>
            <person name="Sato Y."/>
            <person name="Wilson G."/>
            <person name="Kumar K."/>
            <person name="McCouch S."/>
            <person name="Juretic N."/>
            <person name="Hoen D."/>
            <person name="Wright S."/>
            <person name="Bruskiewich R."/>
            <person name="Bureau T."/>
            <person name="Miyao A."/>
            <person name="Hirochika H."/>
            <person name="Nishikawa T."/>
            <person name="Kadowaki K."/>
            <person name="Sugiura M."/>
            <person name="Burr B."/>
            <person name="Sasaki T."/>
        </authorList>
    </citation>
    <scope>NUCLEOTIDE SEQUENCE [LARGE SCALE GENOMIC DNA]</scope>
    <source>
        <strain evidence="3">cv. Nipponbare</strain>
    </source>
</reference>
<organism evidence="2 3">
    <name type="scientific">Oryza sativa subsp. japonica</name>
    <name type="common">Rice</name>
    <dbReference type="NCBI Taxonomy" id="39947"/>
    <lineage>
        <taxon>Eukaryota</taxon>
        <taxon>Viridiplantae</taxon>
        <taxon>Streptophyta</taxon>
        <taxon>Embryophyta</taxon>
        <taxon>Tracheophyta</taxon>
        <taxon>Spermatophyta</taxon>
        <taxon>Magnoliopsida</taxon>
        <taxon>Liliopsida</taxon>
        <taxon>Poales</taxon>
        <taxon>Poaceae</taxon>
        <taxon>BOP clade</taxon>
        <taxon>Oryzoideae</taxon>
        <taxon>Oryzeae</taxon>
        <taxon>Oryzinae</taxon>
        <taxon>Oryza</taxon>
        <taxon>Oryza sativa</taxon>
    </lineage>
</organism>
<gene>
    <name evidence="2" type="primary">OJ1740_D06.18</name>
</gene>
<feature type="region of interest" description="Disordered" evidence="1">
    <location>
        <begin position="28"/>
        <end position="51"/>
    </location>
</feature>
<dbReference type="Proteomes" id="UP000000763">
    <property type="component" value="Chromosome 9"/>
</dbReference>
<proteinExistence type="predicted"/>
<feature type="compositionally biased region" description="Basic residues" evidence="1">
    <location>
        <begin position="32"/>
        <end position="51"/>
    </location>
</feature>
<evidence type="ECO:0000256" key="1">
    <source>
        <dbReference type="SAM" id="MobiDB-lite"/>
    </source>
</evidence>
<dbReference type="AlphaFoldDB" id="Q69P62"/>
<evidence type="ECO:0000313" key="2">
    <source>
        <dbReference type="EMBL" id="BAD33634.1"/>
    </source>
</evidence>
<name>Q69P62_ORYSJ</name>
<dbReference type="EMBL" id="AP005579">
    <property type="protein sequence ID" value="BAD33634.1"/>
    <property type="molecule type" value="Genomic_DNA"/>
</dbReference>